<accession>A0A9W9W5B1</accession>
<dbReference type="OrthoDB" id="5429993at2759"/>
<evidence type="ECO:0000313" key="2">
    <source>
        <dbReference type="EMBL" id="KAJ5403700.1"/>
    </source>
</evidence>
<feature type="compositionally biased region" description="Polar residues" evidence="1">
    <location>
        <begin position="233"/>
        <end position="244"/>
    </location>
</feature>
<dbReference type="EMBL" id="JAPZBU010000005">
    <property type="protein sequence ID" value="KAJ5403700.1"/>
    <property type="molecule type" value="Genomic_DNA"/>
</dbReference>
<proteinExistence type="predicted"/>
<dbReference type="RefSeq" id="XP_056490942.1">
    <property type="nucleotide sequence ID" value="XM_056628208.1"/>
</dbReference>
<dbReference type="AlphaFoldDB" id="A0A9W9W5B1"/>
<dbReference type="GeneID" id="81367188"/>
<name>A0A9W9W5B1_9EURO</name>
<dbReference type="Proteomes" id="UP001147747">
    <property type="component" value="Unassembled WGS sequence"/>
</dbReference>
<reference evidence="2" key="2">
    <citation type="journal article" date="2023" name="IMA Fungus">
        <title>Comparative genomic study of the Penicillium genus elucidates a diverse pangenome and 15 lateral gene transfer events.</title>
        <authorList>
            <person name="Petersen C."/>
            <person name="Sorensen T."/>
            <person name="Nielsen M.R."/>
            <person name="Sondergaard T.E."/>
            <person name="Sorensen J.L."/>
            <person name="Fitzpatrick D.A."/>
            <person name="Frisvad J.C."/>
            <person name="Nielsen K.L."/>
        </authorList>
    </citation>
    <scope>NUCLEOTIDE SEQUENCE</scope>
    <source>
        <strain evidence="2">IBT 29677</strain>
    </source>
</reference>
<comment type="caution">
    <text evidence="2">The sequence shown here is derived from an EMBL/GenBank/DDBJ whole genome shotgun (WGS) entry which is preliminary data.</text>
</comment>
<keyword evidence="3" id="KW-1185">Reference proteome</keyword>
<reference evidence="2" key="1">
    <citation type="submission" date="2022-12" db="EMBL/GenBank/DDBJ databases">
        <authorList>
            <person name="Petersen C."/>
        </authorList>
    </citation>
    <scope>NUCLEOTIDE SEQUENCE</scope>
    <source>
        <strain evidence="2">IBT 29677</strain>
    </source>
</reference>
<gene>
    <name evidence="2" type="ORF">N7509_003571</name>
</gene>
<evidence type="ECO:0000313" key="3">
    <source>
        <dbReference type="Proteomes" id="UP001147747"/>
    </source>
</evidence>
<organism evidence="2 3">
    <name type="scientific">Penicillium cosmopolitanum</name>
    <dbReference type="NCBI Taxonomy" id="1131564"/>
    <lineage>
        <taxon>Eukaryota</taxon>
        <taxon>Fungi</taxon>
        <taxon>Dikarya</taxon>
        <taxon>Ascomycota</taxon>
        <taxon>Pezizomycotina</taxon>
        <taxon>Eurotiomycetes</taxon>
        <taxon>Eurotiomycetidae</taxon>
        <taxon>Eurotiales</taxon>
        <taxon>Aspergillaceae</taxon>
        <taxon>Penicillium</taxon>
    </lineage>
</organism>
<feature type="compositionally biased region" description="Basic and acidic residues" evidence="1">
    <location>
        <begin position="9"/>
        <end position="18"/>
    </location>
</feature>
<sequence>MPIPTRSMSLREPRELRKPQTSGIARPAAKTTGTSKVPARLPVASDRPQPTHSPIEGIASSRGRTLLPQRSNTGRDESHESQNAGQPSFQPPENKPVREVSPKRPQNVNDTKKAPATTATAPVPTRRQSLMRPGTSRVTPISTSSRGNVSSSTKSPLSMAPPSPRKQPTTRTPTQPAPRPASPKKTTMPPPPRPVRSASLRQPPNNTRPGAGPQVESRGHARHRSQMVPGTVKKTQTDSASTAMAQKAKPQFSSYQQHYSPKKQAVKPPTPTPGSHSGSAADSLLIPASWPDIAAFQTELLQLSLLHSNSLQRQADWKEESETRLRKKYDAVADQYRSTLGDEKQRQAHINMQALGYWAQNCQGHHGSSDFSKQIQILSQILQEVSDLVAQGGHGRYTRAVETFEAWFYDAENIRSHRESSGIADRVVFINPLDPTWKEELHTLKAKLDLCMRQLGGLDIQGFTGVEGLERSALARVTQALYESTQLMIQEIHAMLTTESEIVRVEREQVSQLATGLANVHRGTSQPRAGLWMS</sequence>
<evidence type="ECO:0000256" key="1">
    <source>
        <dbReference type="SAM" id="MobiDB-lite"/>
    </source>
</evidence>
<feature type="compositionally biased region" description="Polar residues" evidence="1">
    <location>
        <begin position="199"/>
        <end position="208"/>
    </location>
</feature>
<feature type="region of interest" description="Disordered" evidence="1">
    <location>
        <begin position="1"/>
        <end position="280"/>
    </location>
</feature>
<protein>
    <submittedName>
        <fullName evidence="2">Uncharacterized protein</fullName>
    </submittedName>
</protein>
<feature type="compositionally biased region" description="Low complexity" evidence="1">
    <location>
        <begin position="142"/>
        <end position="155"/>
    </location>
</feature>